<dbReference type="GO" id="GO:0019251">
    <property type="term" value="P:anaerobic cobalamin biosynthetic process"/>
    <property type="evidence" value="ECO:0007669"/>
    <property type="project" value="UniProtKB-UniRule"/>
</dbReference>
<comment type="catalytic activity">
    <reaction evidence="5">
        <text>Co-precorrin-5B + S-adenosyl-L-methionine = Co-precorrin-6A + S-adenosyl-L-homocysteine</text>
        <dbReference type="Rhea" id="RHEA:26285"/>
        <dbReference type="ChEBI" id="CHEBI:57856"/>
        <dbReference type="ChEBI" id="CHEBI:59789"/>
        <dbReference type="ChEBI" id="CHEBI:60063"/>
        <dbReference type="ChEBI" id="CHEBI:60064"/>
        <dbReference type="EC" id="2.1.1.195"/>
    </reaction>
</comment>
<dbReference type="InterPro" id="IPR036074">
    <property type="entry name" value="CbiD_sf"/>
</dbReference>
<evidence type="ECO:0000256" key="1">
    <source>
        <dbReference type="ARBA" id="ARBA00022573"/>
    </source>
</evidence>
<dbReference type="NCBIfam" id="TIGR00312">
    <property type="entry name" value="cbiD"/>
    <property type="match status" value="1"/>
</dbReference>
<evidence type="ECO:0000256" key="5">
    <source>
        <dbReference type="HAMAP-Rule" id="MF_00787"/>
    </source>
</evidence>
<name>A0A163AJY9_9FLAO</name>
<dbReference type="InterPro" id="IPR002748">
    <property type="entry name" value="CbiD"/>
</dbReference>
<keyword evidence="4 5" id="KW-0949">S-adenosyl-L-methionine</keyword>
<dbReference type="Pfam" id="PF01888">
    <property type="entry name" value="CbiD"/>
    <property type="match status" value="1"/>
</dbReference>
<evidence type="ECO:0000256" key="2">
    <source>
        <dbReference type="ARBA" id="ARBA00022603"/>
    </source>
</evidence>
<dbReference type="GO" id="GO:0043780">
    <property type="term" value="F:cobalt-precorrin-5B C1-methyltransferase activity"/>
    <property type="evidence" value="ECO:0007669"/>
    <property type="project" value="RHEA"/>
</dbReference>
<dbReference type="UniPathway" id="UPA00148">
    <property type="reaction ID" value="UER00227"/>
</dbReference>
<keyword evidence="2 5" id="KW-0489">Methyltransferase</keyword>
<dbReference type="EMBL" id="LQRT01000013">
    <property type="protein sequence ID" value="KZS40597.1"/>
    <property type="molecule type" value="Genomic_DNA"/>
</dbReference>
<proteinExistence type="inferred from homology"/>
<comment type="similarity">
    <text evidence="5">Belongs to the CbiD family.</text>
</comment>
<dbReference type="NCBIfam" id="NF000849">
    <property type="entry name" value="PRK00075.1-1"/>
    <property type="match status" value="1"/>
</dbReference>
<evidence type="ECO:0000313" key="7">
    <source>
        <dbReference type="Proteomes" id="UP000076715"/>
    </source>
</evidence>
<gene>
    <name evidence="5" type="primary">cbiD</name>
    <name evidence="6" type="ORF">AWE51_06520</name>
</gene>
<dbReference type="GO" id="GO:0032259">
    <property type="term" value="P:methylation"/>
    <property type="evidence" value="ECO:0007669"/>
    <property type="project" value="UniProtKB-KW"/>
</dbReference>
<comment type="function">
    <text evidence="5">Catalyzes the methylation of C-1 in cobalt-precorrin-5B to form cobalt-precorrin-6A.</text>
</comment>
<comment type="pathway">
    <text evidence="5">Cofactor biosynthesis; adenosylcobalamin biosynthesis; cob(II)yrinate a,c-diamide from sirohydrochlorin (anaerobic route): step 6/10.</text>
</comment>
<protein>
    <recommendedName>
        <fullName evidence="5">Cobalt-precorrin-5B C(1)-methyltransferase</fullName>
        <ecNumber evidence="5">2.1.1.195</ecNumber>
    </recommendedName>
    <alternativeName>
        <fullName evidence="5">Cobalt-precorrin-6A synthase</fullName>
    </alternativeName>
</protein>
<organism evidence="6 7">
    <name type="scientific">Aquimarina aggregata</name>
    <dbReference type="NCBI Taxonomy" id="1642818"/>
    <lineage>
        <taxon>Bacteria</taxon>
        <taxon>Pseudomonadati</taxon>
        <taxon>Bacteroidota</taxon>
        <taxon>Flavobacteriia</taxon>
        <taxon>Flavobacteriales</taxon>
        <taxon>Flavobacteriaceae</taxon>
        <taxon>Aquimarina</taxon>
    </lineage>
</organism>
<dbReference type="HAMAP" id="MF_00787">
    <property type="entry name" value="CbiD"/>
    <property type="match status" value="1"/>
</dbReference>
<dbReference type="EC" id="2.1.1.195" evidence="5"/>
<reference evidence="6 7" key="1">
    <citation type="submission" date="2016-01" db="EMBL/GenBank/DDBJ databases">
        <title>The draft genome sequence of Aquimarina sp. RZW4-3-2.</title>
        <authorList>
            <person name="Wang Y."/>
        </authorList>
    </citation>
    <scope>NUCLEOTIDE SEQUENCE [LARGE SCALE GENOMIC DNA]</scope>
    <source>
        <strain evidence="6 7">RZW4-3-2</strain>
    </source>
</reference>
<keyword evidence="1 5" id="KW-0169">Cobalamin biosynthesis</keyword>
<dbReference type="Proteomes" id="UP000076715">
    <property type="component" value="Unassembled WGS sequence"/>
</dbReference>
<keyword evidence="7" id="KW-1185">Reference proteome</keyword>
<dbReference type="AlphaFoldDB" id="A0A163AJY9"/>
<dbReference type="RefSeq" id="WP_082832430.1">
    <property type="nucleotide sequence ID" value="NZ_LQRT01000013.1"/>
</dbReference>
<dbReference type="OrthoDB" id="6439987at2"/>
<sequence length="365" mass="40051">MSELQDIPNKPLRRGYTTGACATACTKAALLSLVTQNKLKEVSVTLPIGETVTFKVNLISLTTNEAKYATIKDAGDDPDVTHKAHISVTVSFNTLKEIVFVRGKGVGLVTLPGLEIPVGEPAINPVPRKMMSTVCKKILSDHQIETKGVHIKVSVKDGEQLAKRTLNSRLGILYGISILGTSGVVTPFSAASYIASIQQGIDVAIANKKTELLINSGARSEKMLKGLFPEIDDISCIHYGNWIQETFEKIHQSQQITKVSMGIMLGKAAKLAQGNTNTHSGKTTWDKNFIYELAIACGYPEEIANKVLALNMAGRLREIFTFASQEKFYQELIKRCHYHCQNIAPNVHLQMYLINNDGIHIAYPL</sequence>
<dbReference type="PANTHER" id="PTHR35863:SF1">
    <property type="entry name" value="COBALT-PRECORRIN-5B C(1)-METHYLTRANSFERASE"/>
    <property type="match status" value="1"/>
</dbReference>
<dbReference type="PANTHER" id="PTHR35863">
    <property type="entry name" value="COBALT-PRECORRIN-5B C(1)-METHYLTRANSFERASE"/>
    <property type="match status" value="1"/>
</dbReference>
<evidence type="ECO:0000256" key="3">
    <source>
        <dbReference type="ARBA" id="ARBA00022679"/>
    </source>
</evidence>
<dbReference type="PIRSF" id="PIRSF026782">
    <property type="entry name" value="CbiD"/>
    <property type="match status" value="1"/>
</dbReference>
<dbReference type="Gene3D" id="3.30.2110.10">
    <property type="entry name" value="CbiD-like"/>
    <property type="match status" value="1"/>
</dbReference>
<accession>A0A163AJY9</accession>
<evidence type="ECO:0000313" key="6">
    <source>
        <dbReference type="EMBL" id="KZS40597.1"/>
    </source>
</evidence>
<dbReference type="SUPFAM" id="SSF111342">
    <property type="entry name" value="CbiD-like"/>
    <property type="match status" value="1"/>
</dbReference>
<evidence type="ECO:0000256" key="4">
    <source>
        <dbReference type="ARBA" id="ARBA00022691"/>
    </source>
</evidence>
<keyword evidence="3 5" id="KW-0808">Transferase</keyword>
<dbReference type="STRING" id="1642818.AWE51_06520"/>
<comment type="caution">
    <text evidence="6">The sequence shown here is derived from an EMBL/GenBank/DDBJ whole genome shotgun (WGS) entry which is preliminary data.</text>
</comment>